<feature type="compositionally biased region" description="Basic and acidic residues" evidence="1">
    <location>
        <begin position="163"/>
        <end position="177"/>
    </location>
</feature>
<dbReference type="InterPro" id="IPR050951">
    <property type="entry name" value="Retrovirus_Pol_polyprotein"/>
</dbReference>
<evidence type="ECO:0000313" key="3">
    <source>
        <dbReference type="Proteomes" id="UP001168821"/>
    </source>
</evidence>
<evidence type="ECO:0000313" key="2">
    <source>
        <dbReference type="EMBL" id="KAJ3653202.1"/>
    </source>
</evidence>
<dbReference type="EMBL" id="JALNTZ010000004">
    <property type="protein sequence ID" value="KAJ3653202.1"/>
    <property type="molecule type" value="Genomic_DNA"/>
</dbReference>
<feature type="compositionally biased region" description="Low complexity" evidence="1">
    <location>
        <begin position="179"/>
        <end position="191"/>
    </location>
</feature>
<keyword evidence="3" id="KW-1185">Reference proteome</keyword>
<feature type="region of interest" description="Disordered" evidence="1">
    <location>
        <begin position="1"/>
        <end position="25"/>
    </location>
</feature>
<gene>
    <name evidence="2" type="ORF">Zmor_012466</name>
</gene>
<feature type="compositionally biased region" description="Polar residues" evidence="1">
    <location>
        <begin position="88"/>
        <end position="99"/>
    </location>
</feature>
<accession>A0AA38IFX5</accession>
<dbReference type="AlphaFoldDB" id="A0AA38IFX5"/>
<feature type="region of interest" description="Disordered" evidence="1">
    <location>
        <begin position="151"/>
        <end position="191"/>
    </location>
</feature>
<dbReference type="Proteomes" id="UP001168821">
    <property type="component" value="Unassembled WGS sequence"/>
</dbReference>
<proteinExistence type="predicted"/>
<dbReference type="PANTHER" id="PTHR37984">
    <property type="entry name" value="PROTEIN CBG26694"/>
    <property type="match status" value="1"/>
</dbReference>
<evidence type="ECO:0000256" key="1">
    <source>
        <dbReference type="SAM" id="MobiDB-lite"/>
    </source>
</evidence>
<protein>
    <submittedName>
        <fullName evidence="2">Uncharacterized protein</fullName>
    </submittedName>
</protein>
<reference evidence="2" key="1">
    <citation type="journal article" date="2023" name="G3 (Bethesda)">
        <title>Whole genome assemblies of Zophobas morio and Tenebrio molitor.</title>
        <authorList>
            <person name="Kaur S."/>
            <person name="Stinson S.A."/>
            <person name="diCenzo G.C."/>
        </authorList>
    </citation>
    <scope>NUCLEOTIDE SEQUENCE</scope>
    <source>
        <strain evidence="2">QUZm001</strain>
    </source>
</reference>
<name>A0AA38IFX5_9CUCU</name>
<comment type="caution">
    <text evidence="2">The sequence shown here is derived from an EMBL/GenBank/DDBJ whole genome shotgun (WGS) entry which is preliminary data.</text>
</comment>
<sequence length="215" mass="24424">MRPDTNRDTERQCNHKGRDSPTFEKGSIVWIRDYRKPNTKTWQEAKVIDILGPRNYTCELPDGQKWRRHVDQMRKRIEAPSTEDSKSETVQPANTNQEVPQRKMPGEPTMPSATPPPPEQTPSLEPQPNPIPVIPDKLNGINAQIDPFIRHSARPRQTSHVELQSDRIQKAQDEDFKTSSSWSSSKPHQSPSAALRHFLGALKLGMYSGCLTQSI</sequence>
<feature type="compositionally biased region" description="Basic and acidic residues" evidence="1">
    <location>
        <begin position="1"/>
        <end position="22"/>
    </location>
</feature>
<feature type="compositionally biased region" description="Basic and acidic residues" evidence="1">
    <location>
        <begin position="77"/>
        <end position="87"/>
    </location>
</feature>
<organism evidence="2 3">
    <name type="scientific">Zophobas morio</name>
    <dbReference type="NCBI Taxonomy" id="2755281"/>
    <lineage>
        <taxon>Eukaryota</taxon>
        <taxon>Metazoa</taxon>
        <taxon>Ecdysozoa</taxon>
        <taxon>Arthropoda</taxon>
        <taxon>Hexapoda</taxon>
        <taxon>Insecta</taxon>
        <taxon>Pterygota</taxon>
        <taxon>Neoptera</taxon>
        <taxon>Endopterygota</taxon>
        <taxon>Coleoptera</taxon>
        <taxon>Polyphaga</taxon>
        <taxon>Cucujiformia</taxon>
        <taxon>Tenebrionidae</taxon>
        <taxon>Zophobas</taxon>
    </lineage>
</organism>
<dbReference type="PANTHER" id="PTHR37984:SF5">
    <property type="entry name" value="PROTEIN NYNRIN-LIKE"/>
    <property type="match status" value="1"/>
</dbReference>
<feature type="region of interest" description="Disordered" evidence="1">
    <location>
        <begin position="77"/>
        <end position="138"/>
    </location>
</feature>
<feature type="compositionally biased region" description="Pro residues" evidence="1">
    <location>
        <begin position="113"/>
        <end position="133"/>
    </location>
</feature>